<evidence type="ECO:0008006" key="11">
    <source>
        <dbReference type="Google" id="ProtNLM"/>
    </source>
</evidence>
<protein>
    <recommendedName>
        <fullName evidence="11">Protein kinase domain-containing protein</fullName>
    </recommendedName>
</protein>
<dbReference type="InterPro" id="IPR000719">
    <property type="entry name" value="Prot_kinase_dom"/>
</dbReference>
<keyword evidence="3" id="KW-0547">Nucleotide-binding</keyword>
<dbReference type="SUPFAM" id="SSF56112">
    <property type="entry name" value="Protein kinase-like (PK-like)"/>
    <property type="match status" value="1"/>
</dbReference>
<dbReference type="GO" id="GO:0005952">
    <property type="term" value="C:cAMP-dependent protein kinase complex"/>
    <property type="evidence" value="ECO:0007669"/>
    <property type="project" value="TreeGrafter"/>
</dbReference>
<keyword evidence="1" id="KW-0723">Serine/threonine-protein kinase</keyword>
<name>X6MG51_RETFI</name>
<dbReference type="GO" id="GO:0005524">
    <property type="term" value="F:ATP binding"/>
    <property type="evidence" value="ECO:0007669"/>
    <property type="project" value="UniProtKB-KW"/>
</dbReference>
<dbReference type="AlphaFoldDB" id="X6MG51"/>
<keyword evidence="2" id="KW-0808">Transferase</keyword>
<feature type="compositionally biased region" description="Acidic residues" evidence="6">
    <location>
        <begin position="180"/>
        <end position="191"/>
    </location>
</feature>
<dbReference type="Gene3D" id="1.10.510.10">
    <property type="entry name" value="Transferase(Phosphotransferase) domain 1"/>
    <property type="match status" value="1"/>
</dbReference>
<proteinExistence type="predicted"/>
<feature type="region of interest" description="Disordered" evidence="6">
    <location>
        <begin position="168"/>
        <end position="212"/>
    </location>
</feature>
<dbReference type="PROSITE" id="PS51285">
    <property type="entry name" value="AGC_KINASE_CTER"/>
    <property type="match status" value="1"/>
</dbReference>
<evidence type="ECO:0000256" key="5">
    <source>
        <dbReference type="ARBA" id="ARBA00022840"/>
    </source>
</evidence>
<accession>X6MG51</accession>
<feature type="non-terminal residue" evidence="9">
    <location>
        <position position="1"/>
    </location>
</feature>
<gene>
    <name evidence="9" type="ORF">RFI_25008</name>
</gene>
<feature type="domain" description="AGC-kinase C-terminal" evidence="8">
    <location>
        <begin position="143"/>
        <end position="212"/>
    </location>
</feature>
<dbReference type="Pfam" id="PF00069">
    <property type="entry name" value="Pkinase"/>
    <property type="match status" value="1"/>
</dbReference>
<sequence>VFNVEIVNVRFYTTFYFIQKKKMILSSQLTVSLFFCLRVRTTTLCGTPQYLAPELIHNWVQGFAVDWWALGILLFEMVVGHPPFEDDEHIKMYEKILDYDPEFPDNVSAECRDVIQHLLEKNSYQRLGSAQGAPEIQRQPFFAILNWEKMAAREIPAPYVPDENLELSLGQSPQVASIQDDGDETDEEVSDEEHKEKEDDCDSYLIDWDNEF</sequence>
<evidence type="ECO:0000313" key="9">
    <source>
        <dbReference type="EMBL" id="ETO12367.1"/>
    </source>
</evidence>
<dbReference type="SMART" id="SM00220">
    <property type="entry name" value="S_TKc"/>
    <property type="match status" value="1"/>
</dbReference>
<evidence type="ECO:0000256" key="1">
    <source>
        <dbReference type="ARBA" id="ARBA00022527"/>
    </source>
</evidence>
<dbReference type="Proteomes" id="UP000023152">
    <property type="component" value="Unassembled WGS sequence"/>
</dbReference>
<evidence type="ECO:0000256" key="3">
    <source>
        <dbReference type="ARBA" id="ARBA00022741"/>
    </source>
</evidence>
<evidence type="ECO:0000256" key="6">
    <source>
        <dbReference type="SAM" id="MobiDB-lite"/>
    </source>
</evidence>
<evidence type="ECO:0000313" key="10">
    <source>
        <dbReference type="Proteomes" id="UP000023152"/>
    </source>
</evidence>
<dbReference type="GO" id="GO:0004691">
    <property type="term" value="F:cAMP-dependent protein kinase activity"/>
    <property type="evidence" value="ECO:0007669"/>
    <property type="project" value="TreeGrafter"/>
</dbReference>
<reference evidence="9 10" key="1">
    <citation type="journal article" date="2013" name="Curr. Biol.">
        <title>The Genome of the Foraminiferan Reticulomyxa filosa.</title>
        <authorList>
            <person name="Glockner G."/>
            <person name="Hulsmann N."/>
            <person name="Schleicher M."/>
            <person name="Noegel A.A."/>
            <person name="Eichinger L."/>
            <person name="Gallinger C."/>
            <person name="Pawlowski J."/>
            <person name="Sierra R."/>
            <person name="Euteneuer U."/>
            <person name="Pillet L."/>
            <person name="Moustafa A."/>
            <person name="Platzer M."/>
            <person name="Groth M."/>
            <person name="Szafranski K."/>
            <person name="Schliwa M."/>
        </authorList>
    </citation>
    <scope>NUCLEOTIDE SEQUENCE [LARGE SCALE GENOMIC DNA]</scope>
</reference>
<dbReference type="PANTHER" id="PTHR24353">
    <property type="entry name" value="CYCLIC NUCLEOTIDE-DEPENDENT PROTEIN KINASE"/>
    <property type="match status" value="1"/>
</dbReference>
<dbReference type="OrthoDB" id="162894at2759"/>
<keyword evidence="4" id="KW-0418">Kinase</keyword>
<keyword evidence="5" id="KW-0067">ATP-binding</keyword>
<dbReference type="EMBL" id="ASPP01021482">
    <property type="protein sequence ID" value="ETO12367.1"/>
    <property type="molecule type" value="Genomic_DNA"/>
</dbReference>
<dbReference type="PANTHER" id="PTHR24353:SF37">
    <property type="entry name" value="CAMP-DEPENDENT PROTEIN KINASE CATALYTIC SUBUNIT PRKX"/>
    <property type="match status" value="1"/>
</dbReference>
<evidence type="ECO:0000259" key="8">
    <source>
        <dbReference type="PROSITE" id="PS51285"/>
    </source>
</evidence>
<dbReference type="PROSITE" id="PS50011">
    <property type="entry name" value="PROTEIN_KINASE_DOM"/>
    <property type="match status" value="1"/>
</dbReference>
<evidence type="ECO:0000256" key="2">
    <source>
        <dbReference type="ARBA" id="ARBA00022679"/>
    </source>
</evidence>
<feature type="domain" description="Protein kinase" evidence="7">
    <location>
        <begin position="1"/>
        <end position="142"/>
    </location>
</feature>
<organism evidence="9 10">
    <name type="scientific">Reticulomyxa filosa</name>
    <dbReference type="NCBI Taxonomy" id="46433"/>
    <lineage>
        <taxon>Eukaryota</taxon>
        <taxon>Sar</taxon>
        <taxon>Rhizaria</taxon>
        <taxon>Retaria</taxon>
        <taxon>Foraminifera</taxon>
        <taxon>Monothalamids</taxon>
        <taxon>Reticulomyxidae</taxon>
        <taxon>Reticulomyxa</taxon>
    </lineage>
</organism>
<evidence type="ECO:0000259" key="7">
    <source>
        <dbReference type="PROSITE" id="PS50011"/>
    </source>
</evidence>
<keyword evidence="10" id="KW-1185">Reference proteome</keyword>
<evidence type="ECO:0000256" key="4">
    <source>
        <dbReference type="ARBA" id="ARBA00022777"/>
    </source>
</evidence>
<dbReference type="InterPro" id="IPR011009">
    <property type="entry name" value="Kinase-like_dom_sf"/>
</dbReference>
<comment type="caution">
    <text evidence="9">The sequence shown here is derived from an EMBL/GenBank/DDBJ whole genome shotgun (WGS) entry which is preliminary data.</text>
</comment>
<dbReference type="InterPro" id="IPR000961">
    <property type="entry name" value="AGC-kinase_C"/>
</dbReference>